<organism evidence="1">
    <name type="scientific">Culex pipiens</name>
    <name type="common">House mosquito</name>
    <dbReference type="NCBI Taxonomy" id="7175"/>
    <lineage>
        <taxon>Eukaryota</taxon>
        <taxon>Metazoa</taxon>
        <taxon>Ecdysozoa</taxon>
        <taxon>Arthropoda</taxon>
        <taxon>Hexapoda</taxon>
        <taxon>Insecta</taxon>
        <taxon>Pterygota</taxon>
        <taxon>Neoptera</taxon>
        <taxon>Endopterygota</taxon>
        <taxon>Diptera</taxon>
        <taxon>Nematocera</taxon>
        <taxon>Culicoidea</taxon>
        <taxon>Culicidae</taxon>
        <taxon>Culicinae</taxon>
        <taxon>Culicini</taxon>
        <taxon>Culex</taxon>
        <taxon>Culex</taxon>
    </lineage>
</organism>
<name>A0A8D8MZ07_CULPI</name>
<dbReference type="EMBL" id="HBUE01046019">
    <property type="protein sequence ID" value="CAG6462700.1"/>
    <property type="molecule type" value="Transcribed_RNA"/>
</dbReference>
<reference evidence="1" key="1">
    <citation type="submission" date="2021-05" db="EMBL/GenBank/DDBJ databases">
        <authorList>
            <person name="Alioto T."/>
            <person name="Alioto T."/>
            <person name="Gomez Garrido J."/>
        </authorList>
    </citation>
    <scope>NUCLEOTIDE SEQUENCE</scope>
</reference>
<evidence type="ECO:0000313" key="1">
    <source>
        <dbReference type="EMBL" id="CAG6545380.1"/>
    </source>
</evidence>
<dbReference type="EMBL" id="HBUE01231962">
    <property type="protein sequence ID" value="CAG6545380.1"/>
    <property type="molecule type" value="Transcribed_RNA"/>
</dbReference>
<proteinExistence type="predicted"/>
<dbReference type="AlphaFoldDB" id="A0A8D8MZ07"/>
<sequence>MLKNGLERDLHGLEIIKKQTKGGRGRRGFELGYKKTKSLLLLPAQTRTRWRPQLFGTDMVAQLRRFHLGRRQLERCLRAVHVLERGNAIIWFKLILYYKSRHEI</sequence>
<dbReference type="EMBL" id="HBUE01338782">
    <property type="protein sequence ID" value="CAG6597525.1"/>
    <property type="molecule type" value="Transcribed_RNA"/>
</dbReference>
<protein>
    <submittedName>
        <fullName evidence="1">(northern house mosquito) hypothetical protein</fullName>
    </submittedName>
</protein>
<accession>A0A8D8MZ07</accession>